<dbReference type="Pfam" id="PF25209">
    <property type="entry name" value="Phage_capsid_4"/>
    <property type="match status" value="1"/>
</dbReference>
<accession>A0A1K1LD62</accession>
<proteinExistence type="predicted"/>
<dbReference type="RefSeq" id="WP_072333316.1">
    <property type="nucleotide sequence ID" value="NZ_CAUCFH010000037.1"/>
</dbReference>
<dbReference type="EMBL" id="LT630450">
    <property type="protein sequence ID" value="SFV72651.1"/>
    <property type="molecule type" value="Genomic_DNA"/>
</dbReference>
<keyword evidence="2" id="KW-1185">Reference proteome</keyword>
<name>A0A1K1LD62_9BACT</name>
<reference evidence="2" key="1">
    <citation type="submission" date="2016-10" db="EMBL/GenBank/DDBJ databases">
        <authorList>
            <person name="Wegmann U."/>
        </authorList>
    </citation>
    <scope>NUCLEOTIDE SEQUENCE [LARGE SCALE GENOMIC DNA]</scope>
</reference>
<dbReference type="AlphaFoldDB" id="A0A1K1LD62"/>
<dbReference type="NCBIfam" id="TIGR04387">
    <property type="entry name" value="capsid_maj_N4"/>
    <property type="match status" value="1"/>
</dbReference>
<dbReference type="OrthoDB" id="1936242at2"/>
<organism evidence="1 2">
    <name type="scientific">Desulfovibrio piger</name>
    <dbReference type="NCBI Taxonomy" id="901"/>
    <lineage>
        <taxon>Bacteria</taxon>
        <taxon>Pseudomonadati</taxon>
        <taxon>Thermodesulfobacteriota</taxon>
        <taxon>Desulfovibrionia</taxon>
        <taxon>Desulfovibrionales</taxon>
        <taxon>Desulfovibrionaceae</taxon>
        <taxon>Desulfovibrio</taxon>
    </lineage>
</organism>
<dbReference type="KEGG" id="dpg:DESPIGER_0775"/>
<evidence type="ECO:0000313" key="2">
    <source>
        <dbReference type="Proteomes" id="UP000186323"/>
    </source>
</evidence>
<evidence type="ECO:0008006" key="3">
    <source>
        <dbReference type="Google" id="ProtNLM"/>
    </source>
</evidence>
<gene>
    <name evidence="1" type="ORF">DESPIGER_0775</name>
</gene>
<evidence type="ECO:0000313" key="1">
    <source>
        <dbReference type="EMBL" id="SFV72651.1"/>
    </source>
</evidence>
<protein>
    <recommendedName>
        <fullName evidence="3">N4-gp56 family major capsid protein</fullName>
    </recommendedName>
</protein>
<sequence length="344" mass="37448">MPPITGTGDISYRTAGFVCGELLKRAQPLIVLSRFGQQQPIPKNHGNEIKFRGYLPLDNIPKALVEGVTPAASKPTFRDVVSRLQQYGDYIEITDVLSDTIEDPIWVEFSDILGEQSAIMLERVVTNKLLAGTNVFFSGKTGGIQATTRDGVNEPLTLTLQRRVTRALKRQEARTITDVVAASANFSTFSIAPSYVAVCHTDVEADIRNMPGFVPVEKYGSYKPMEGEVGSVENVRYVTTNLMEPWLDAGAAPAGGMEVESNEGACADVYPILYLGKNAFGVTPFAAQRARGAAPVNVMALNPNTPRGGDPLGQRGSLGWKAYRTAEILYDMWMARVEVAVTRL</sequence>
<dbReference type="Proteomes" id="UP000186323">
    <property type="component" value="Chromosome I"/>
</dbReference>